<evidence type="ECO:0000313" key="4">
    <source>
        <dbReference type="EMBL" id="AVM01415.1"/>
    </source>
</evidence>
<evidence type="ECO:0000259" key="3">
    <source>
        <dbReference type="PROSITE" id="PS51786"/>
    </source>
</evidence>
<keyword evidence="1" id="KW-0720">Serine protease</keyword>
<dbReference type="OrthoDB" id="2356897at2"/>
<dbReference type="KEGG" id="git:C6V83_15365"/>
<dbReference type="Gene3D" id="3.30.230.10">
    <property type="match status" value="1"/>
</dbReference>
<organism evidence="4 5">
    <name type="scientific">Gordonia iterans</name>
    <dbReference type="NCBI Taxonomy" id="1004901"/>
    <lineage>
        <taxon>Bacteria</taxon>
        <taxon>Bacillati</taxon>
        <taxon>Actinomycetota</taxon>
        <taxon>Actinomycetes</taxon>
        <taxon>Mycobacteriales</taxon>
        <taxon>Gordoniaceae</taxon>
        <taxon>Gordonia</taxon>
    </lineage>
</organism>
<dbReference type="PROSITE" id="PS50106">
    <property type="entry name" value="PDZ"/>
    <property type="match status" value="1"/>
</dbReference>
<dbReference type="GO" id="GO:0005524">
    <property type="term" value="F:ATP binding"/>
    <property type="evidence" value="ECO:0007669"/>
    <property type="project" value="InterPro"/>
</dbReference>
<gene>
    <name evidence="4" type="ORF">C6V83_15365</name>
</gene>
<reference evidence="4 5" key="1">
    <citation type="submission" date="2018-03" db="EMBL/GenBank/DDBJ databases">
        <title>Characteristics and genome of n-alkane degrading marine bacteria Gordonia iterans isolated from crude oil contaminated in Tae-an, South Korea.</title>
        <authorList>
            <person name="Lee S.-S."/>
            <person name="Kim H."/>
        </authorList>
    </citation>
    <scope>NUCLEOTIDE SEQUENCE [LARGE SCALE GENOMIC DNA]</scope>
    <source>
        <strain evidence="4 5">Co17</strain>
    </source>
</reference>
<comment type="similarity">
    <text evidence="1">Belongs to the peptidase S16 family.</text>
</comment>
<name>A0A2S0KIA9_9ACTN</name>
<keyword evidence="1" id="KW-0645">Protease</keyword>
<keyword evidence="5" id="KW-1185">Reference proteome</keyword>
<dbReference type="InterPro" id="IPR014721">
    <property type="entry name" value="Ribsml_uS5_D2-typ_fold_subgr"/>
</dbReference>
<dbReference type="SUPFAM" id="SSF54211">
    <property type="entry name" value="Ribosomal protein S5 domain 2-like"/>
    <property type="match status" value="1"/>
</dbReference>
<evidence type="ECO:0000313" key="5">
    <source>
        <dbReference type="Proteomes" id="UP000239814"/>
    </source>
</evidence>
<dbReference type="InterPro" id="IPR036034">
    <property type="entry name" value="PDZ_sf"/>
</dbReference>
<dbReference type="EC" id="3.4.21.53" evidence="1"/>
<dbReference type="InterPro" id="IPR027065">
    <property type="entry name" value="Lon_Prtase"/>
</dbReference>
<evidence type="ECO:0000256" key="1">
    <source>
        <dbReference type="PROSITE-ProRule" id="PRU01122"/>
    </source>
</evidence>
<dbReference type="AlphaFoldDB" id="A0A2S0KIA9"/>
<dbReference type="SUPFAM" id="SSF50156">
    <property type="entry name" value="PDZ domain-like"/>
    <property type="match status" value="1"/>
</dbReference>
<keyword evidence="1" id="KW-0378">Hydrolase</keyword>
<feature type="active site" evidence="1">
    <location>
        <position position="244"/>
    </location>
</feature>
<feature type="domain" description="Lon proteolytic" evidence="3">
    <location>
        <begin position="198"/>
        <end position="337"/>
    </location>
</feature>
<dbReference type="EMBL" id="CP027433">
    <property type="protein sequence ID" value="AVM01415.1"/>
    <property type="molecule type" value="Genomic_DNA"/>
</dbReference>
<dbReference type="Pfam" id="PF05362">
    <property type="entry name" value="Lon_C"/>
    <property type="match status" value="1"/>
</dbReference>
<accession>A0A2S0KIA9</accession>
<dbReference type="Proteomes" id="UP000239814">
    <property type="component" value="Chromosome"/>
</dbReference>
<dbReference type="InterPro" id="IPR001478">
    <property type="entry name" value="PDZ"/>
</dbReference>
<dbReference type="GO" id="GO:0030163">
    <property type="term" value="P:protein catabolic process"/>
    <property type="evidence" value="ECO:0007669"/>
    <property type="project" value="InterPro"/>
</dbReference>
<dbReference type="GO" id="GO:0004176">
    <property type="term" value="F:ATP-dependent peptidase activity"/>
    <property type="evidence" value="ECO:0007669"/>
    <property type="project" value="UniProtKB-UniRule"/>
</dbReference>
<dbReference type="GO" id="GO:0006508">
    <property type="term" value="P:proteolysis"/>
    <property type="evidence" value="ECO:0007669"/>
    <property type="project" value="UniProtKB-KW"/>
</dbReference>
<feature type="domain" description="PDZ" evidence="2">
    <location>
        <begin position="143"/>
        <end position="197"/>
    </location>
</feature>
<dbReference type="GO" id="GO:0004252">
    <property type="term" value="F:serine-type endopeptidase activity"/>
    <property type="evidence" value="ECO:0007669"/>
    <property type="project" value="UniProtKB-UniRule"/>
</dbReference>
<evidence type="ECO:0000259" key="2">
    <source>
        <dbReference type="PROSITE" id="PS50106"/>
    </source>
</evidence>
<dbReference type="RefSeq" id="WP_105943123.1">
    <property type="nucleotide sequence ID" value="NZ_CP027433.1"/>
</dbReference>
<proteinExistence type="inferred from homology"/>
<protein>
    <recommendedName>
        <fullName evidence="1">endopeptidase La</fullName>
        <ecNumber evidence="1">3.4.21.53</ecNumber>
    </recommendedName>
</protein>
<dbReference type="Pfam" id="PF13180">
    <property type="entry name" value="PDZ_2"/>
    <property type="match status" value="1"/>
</dbReference>
<dbReference type="PROSITE" id="PS51786">
    <property type="entry name" value="LON_PROTEOLYTIC"/>
    <property type="match status" value="1"/>
</dbReference>
<feature type="active site" evidence="1">
    <location>
        <position position="289"/>
    </location>
</feature>
<dbReference type="PANTHER" id="PTHR10046">
    <property type="entry name" value="ATP DEPENDENT LON PROTEASE FAMILY MEMBER"/>
    <property type="match status" value="1"/>
</dbReference>
<dbReference type="InterPro" id="IPR008269">
    <property type="entry name" value="Lon_proteolytic"/>
</dbReference>
<dbReference type="InterPro" id="IPR020568">
    <property type="entry name" value="Ribosomal_Su5_D2-typ_SF"/>
</dbReference>
<sequence>MSLTPAARRLITLGVAAVVVVAFVLIGTFARIPYVALSPGPTVNTLGEMDGKPVVTVAGGVDEDPTGHLNLTTVSLTDGITLFQGIGMWFSGNYQLQPRELYFPKGKTNEEVRQENTRQMAGSEDSATGAALTYLQRPTAVGIGPIADNSPAKGKLEVNDVLMAVDGTPVKTAAEVQEQIRAKKPGETVSLRVNRSGEERTVEVTLAARPDDPAAGYLGVTPKVVSADPNIQITYNVGDIGGPSAGLMLTLAVIDHLTPGDLTGGKFIAGTGTIVPEGEVGAIGGITHKLRAAKDAGAVAFLVPAPNCQEALGDAPDGLELIKVGDVGEAVDALEALDSGKPRPHC</sequence>
<comment type="catalytic activity">
    <reaction evidence="1">
        <text>Hydrolysis of proteins in presence of ATP.</text>
        <dbReference type="EC" id="3.4.21.53"/>
    </reaction>
</comment>